<comment type="caution">
    <text evidence="1">The sequence shown here is derived from an EMBL/GenBank/DDBJ whole genome shotgun (WGS) entry which is preliminary data.</text>
</comment>
<organism evidence="1 2">
    <name type="scientific">Smallanthus sonchifolius</name>
    <dbReference type="NCBI Taxonomy" id="185202"/>
    <lineage>
        <taxon>Eukaryota</taxon>
        <taxon>Viridiplantae</taxon>
        <taxon>Streptophyta</taxon>
        <taxon>Embryophyta</taxon>
        <taxon>Tracheophyta</taxon>
        <taxon>Spermatophyta</taxon>
        <taxon>Magnoliopsida</taxon>
        <taxon>eudicotyledons</taxon>
        <taxon>Gunneridae</taxon>
        <taxon>Pentapetalae</taxon>
        <taxon>asterids</taxon>
        <taxon>campanulids</taxon>
        <taxon>Asterales</taxon>
        <taxon>Asteraceae</taxon>
        <taxon>Asteroideae</taxon>
        <taxon>Heliantheae alliance</taxon>
        <taxon>Millerieae</taxon>
        <taxon>Smallanthus</taxon>
    </lineage>
</organism>
<evidence type="ECO:0000313" key="1">
    <source>
        <dbReference type="EMBL" id="KAI3795689.1"/>
    </source>
</evidence>
<name>A0ACB9HIQ3_9ASTR</name>
<dbReference type="Proteomes" id="UP001056120">
    <property type="component" value="Linkage Group LG12"/>
</dbReference>
<keyword evidence="2" id="KW-1185">Reference proteome</keyword>
<protein>
    <submittedName>
        <fullName evidence="1">Uncharacterized protein</fullName>
    </submittedName>
</protein>
<evidence type="ECO:0000313" key="2">
    <source>
        <dbReference type="Proteomes" id="UP001056120"/>
    </source>
</evidence>
<reference evidence="2" key="1">
    <citation type="journal article" date="2022" name="Mol. Ecol. Resour.">
        <title>The genomes of chicory, endive, great burdock and yacon provide insights into Asteraceae palaeo-polyploidization history and plant inulin production.</title>
        <authorList>
            <person name="Fan W."/>
            <person name="Wang S."/>
            <person name="Wang H."/>
            <person name="Wang A."/>
            <person name="Jiang F."/>
            <person name="Liu H."/>
            <person name="Zhao H."/>
            <person name="Xu D."/>
            <person name="Zhang Y."/>
        </authorList>
    </citation>
    <scope>NUCLEOTIDE SEQUENCE [LARGE SCALE GENOMIC DNA]</scope>
    <source>
        <strain evidence="2">cv. Yunnan</strain>
    </source>
</reference>
<accession>A0ACB9HIQ3</accession>
<reference evidence="1 2" key="2">
    <citation type="journal article" date="2022" name="Mol. Ecol. Resour.">
        <title>The genomes of chicory, endive, great burdock and yacon provide insights into Asteraceae paleo-polyploidization history and plant inulin production.</title>
        <authorList>
            <person name="Fan W."/>
            <person name="Wang S."/>
            <person name="Wang H."/>
            <person name="Wang A."/>
            <person name="Jiang F."/>
            <person name="Liu H."/>
            <person name="Zhao H."/>
            <person name="Xu D."/>
            <person name="Zhang Y."/>
        </authorList>
    </citation>
    <scope>NUCLEOTIDE SEQUENCE [LARGE SCALE GENOMIC DNA]</scope>
    <source>
        <strain evidence="2">cv. Yunnan</strain>
        <tissue evidence="1">Leaves</tissue>
    </source>
</reference>
<gene>
    <name evidence="1" type="ORF">L1987_38346</name>
</gene>
<dbReference type="EMBL" id="CM042029">
    <property type="protein sequence ID" value="KAI3795689.1"/>
    <property type="molecule type" value="Genomic_DNA"/>
</dbReference>
<proteinExistence type="predicted"/>
<sequence>MGTKGMEEAKVVMKRFGDEQSTLLDRFERLSFEVQLHQAILGRSLSEPRPRAPRYQSPPSESEVAQGRRRHYHHRRLGFQKVLKKLFKPIFGDRKGESIPPDQKNFKLMKAFSKSLRVYKTH</sequence>